<evidence type="ECO:0000313" key="6">
    <source>
        <dbReference type="Proteomes" id="UP000831113"/>
    </source>
</evidence>
<dbReference type="PANTHER" id="PTHR47637">
    <property type="entry name" value="CHAPERONE SURA"/>
    <property type="match status" value="1"/>
</dbReference>
<organism evidence="5 6">
    <name type="scientific">Hymenobacter tibetensis</name>
    <dbReference type="NCBI Taxonomy" id="497967"/>
    <lineage>
        <taxon>Bacteria</taxon>
        <taxon>Pseudomonadati</taxon>
        <taxon>Bacteroidota</taxon>
        <taxon>Cytophagia</taxon>
        <taxon>Cytophagales</taxon>
        <taxon>Hymenobacteraceae</taxon>
        <taxon>Hymenobacter</taxon>
    </lineage>
</organism>
<evidence type="ECO:0000256" key="2">
    <source>
        <dbReference type="PROSITE-ProRule" id="PRU00278"/>
    </source>
</evidence>
<name>A0ABY4D2G8_9BACT</name>
<dbReference type="PROSITE" id="PS01096">
    <property type="entry name" value="PPIC_PPIASE_1"/>
    <property type="match status" value="1"/>
</dbReference>
<feature type="domain" description="PpiC" evidence="4">
    <location>
        <begin position="291"/>
        <end position="401"/>
    </location>
</feature>
<dbReference type="PROSITE" id="PS50198">
    <property type="entry name" value="PPIC_PPIASE_2"/>
    <property type="match status" value="2"/>
</dbReference>
<dbReference type="EMBL" id="CP094669">
    <property type="protein sequence ID" value="UOG74153.1"/>
    <property type="molecule type" value="Genomic_DNA"/>
</dbReference>
<feature type="domain" description="PpiC" evidence="4">
    <location>
        <begin position="188"/>
        <end position="288"/>
    </location>
</feature>
<dbReference type="InterPro" id="IPR023058">
    <property type="entry name" value="PPIase_PpiC_CS"/>
</dbReference>
<dbReference type="SUPFAM" id="SSF54534">
    <property type="entry name" value="FKBP-like"/>
    <property type="match status" value="2"/>
</dbReference>
<dbReference type="Proteomes" id="UP000831113">
    <property type="component" value="Chromosome"/>
</dbReference>
<gene>
    <name evidence="5" type="ORF">MTX78_18775</name>
</gene>
<feature type="signal peptide" evidence="3">
    <location>
        <begin position="1"/>
        <end position="25"/>
    </location>
</feature>
<dbReference type="GO" id="GO:0003755">
    <property type="term" value="F:peptidyl-prolyl cis-trans isomerase activity"/>
    <property type="evidence" value="ECO:0007669"/>
    <property type="project" value="UniProtKB-EC"/>
</dbReference>
<dbReference type="PANTHER" id="PTHR47637:SF1">
    <property type="entry name" value="CHAPERONE SURA"/>
    <property type="match status" value="1"/>
</dbReference>
<keyword evidence="6" id="KW-1185">Reference proteome</keyword>
<dbReference type="Gene3D" id="1.10.4030.10">
    <property type="entry name" value="Porin chaperone SurA, peptide-binding domain"/>
    <property type="match status" value="1"/>
</dbReference>
<dbReference type="InterPro" id="IPR050280">
    <property type="entry name" value="OMP_Chaperone_SurA"/>
</dbReference>
<keyword evidence="2" id="KW-0697">Rotamase</keyword>
<proteinExistence type="predicted"/>
<reference evidence="5 6" key="1">
    <citation type="submission" date="2022-03" db="EMBL/GenBank/DDBJ databases">
        <title>Hymenobactersp. isolated from the air.</title>
        <authorList>
            <person name="Won M."/>
            <person name="Kwon S.-W."/>
        </authorList>
    </citation>
    <scope>NUCLEOTIDE SEQUENCE [LARGE SCALE GENOMIC DNA]</scope>
    <source>
        <strain evidence="5 6">KACC 21982</strain>
    </source>
</reference>
<dbReference type="InterPro" id="IPR027304">
    <property type="entry name" value="Trigger_fact/SurA_dom_sf"/>
</dbReference>
<dbReference type="InterPro" id="IPR000297">
    <property type="entry name" value="PPIase_PpiC"/>
</dbReference>
<evidence type="ECO:0000313" key="5">
    <source>
        <dbReference type="EMBL" id="UOG74153.1"/>
    </source>
</evidence>
<evidence type="ECO:0000256" key="1">
    <source>
        <dbReference type="ARBA" id="ARBA00022729"/>
    </source>
</evidence>
<dbReference type="Pfam" id="PF00639">
    <property type="entry name" value="Rotamase"/>
    <property type="match status" value="2"/>
</dbReference>
<sequence length="462" mass="51326">MTSSFVSLKRAATLTVVLLAGTVSAAVAQLGMARPVGQRIVDGIIAKIDNQIVLRSDLENIMAQEMARAEGKPLPPDMQCRVLQSLALNKLLLAKAETDSVVVEDAQVKGELDRRMNYFAQQIGSEKKLEEYYNKPIKQLKDDLRPQVKEQLVQQKMQEQIAGKVTVTPREVRQYFNRIPKDSLPYYSTEVEVGQIIKFAKVNSAAKQAAQAKLNDLRARILAGESFETLAKQFSEDPGSGAQGGYLGFFKRKELVPEYEAAALRLEPGQLSPVVESQFGFHLIQLIERKGDQYSTRHILLKPGTGTTDVNEAAKDLTKLRTRILADSLTFAKAAKDNSDDKQTGASGGLLQNREDGSTYLPLDKLDPAIFFTIDTMKVGGITPPMPYRTDDGKDAMRIIWLKSNTPPHQANFKDDYQKLAQAALAEKKNKALDEWFEKNRGSVYIEVDPQYSGCKLLNSVN</sequence>
<dbReference type="SUPFAM" id="SSF109998">
    <property type="entry name" value="Triger factor/SurA peptide-binding domain-like"/>
    <property type="match status" value="1"/>
</dbReference>
<evidence type="ECO:0000256" key="3">
    <source>
        <dbReference type="SAM" id="SignalP"/>
    </source>
</evidence>
<keyword evidence="2 5" id="KW-0413">Isomerase</keyword>
<protein>
    <submittedName>
        <fullName evidence="5">Peptidylprolyl isomerase</fullName>
        <ecNumber evidence="5">5.2.1.8</ecNumber>
    </submittedName>
</protein>
<accession>A0ABY4D2G8</accession>
<evidence type="ECO:0000259" key="4">
    <source>
        <dbReference type="PROSITE" id="PS50198"/>
    </source>
</evidence>
<feature type="chain" id="PRO_5047114977" evidence="3">
    <location>
        <begin position="26"/>
        <end position="462"/>
    </location>
</feature>
<keyword evidence="1 3" id="KW-0732">Signal</keyword>
<dbReference type="EC" id="5.2.1.8" evidence="5"/>
<dbReference type="RefSeq" id="WP_243797390.1">
    <property type="nucleotide sequence ID" value="NZ_CP094669.1"/>
</dbReference>
<dbReference type="Gene3D" id="3.10.50.40">
    <property type="match status" value="2"/>
</dbReference>
<dbReference type="InterPro" id="IPR046357">
    <property type="entry name" value="PPIase_dom_sf"/>
</dbReference>